<dbReference type="SUPFAM" id="SSF52540">
    <property type="entry name" value="P-loop containing nucleoside triphosphate hydrolases"/>
    <property type="match status" value="1"/>
</dbReference>
<keyword evidence="5" id="KW-0418">Kinase</keyword>
<evidence type="ECO:0000256" key="3">
    <source>
        <dbReference type="PIRSR" id="PIRSR000705-3"/>
    </source>
</evidence>
<feature type="binding site" evidence="2">
    <location>
        <position position="147"/>
    </location>
    <ligand>
        <name>substrate</name>
    </ligand>
</feature>
<dbReference type="InterPro" id="IPR031314">
    <property type="entry name" value="DNK_dom"/>
</dbReference>
<accession>A0A4P7AH45</accession>
<dbReference type="RefSeq" id="WP_134297284.1">
    <property type="nucleotide sequence ID" value="NZ_CP038013.1"/>
</dbReference>
<evidence type="ECO:0000256" key="2">
    <source>
        <dbReference type="PIRSR" id="PIRSR000705-2"/>
    </source>
</evidence>
<name>A0A4P7AH45_9MOLU</name>
<feature type="binding site" evidence="3">
    <location>
        <begin position="138"/>
        <end position="142"/>
    </location>
    <ligand>
        <name>ATP</name>
        <dbReference type="ChEBI" id="CHEBI:30616"/>
    </ligand>
</feature>
<feature type="binding site" evidence="2">
    <location>
        <position position="43"/>
    </location>
    <ligand>
        <name>substrate</name>
    </ligand>
</feature>
<feature type="domain" description="Deoxynucleoside kinase" evidence="4">
    <location>
        <begin position="7"/>
        <end position="197"/>
    </location>
</feature>
<organism evidence="5 6">
    <name type="scientific">Spiroplasma gladiatoris</name>
    <dbReference type="NCBI Taxonomy" id="2143"/>
    <lineage>
        <taxon>Bacteria</taxon>
        <taxon>Bacillati</taxon>
        <taxon>Mycoplasmatota</taxon>
        <taxon>Mollicutes</taxon>
        <taxon>Entomoplasmatales</taxon>
        <taxon>Spiroplasmataceae</taxon>
        <taxon>Spiroplasma</taxon>
    </lineage>
</organism>
<dbReference type="InterPro" id="IPR050566">
    <property type="entry name" value="Deoxyribonucleoside_kinase"/>
</dbReference>
<evidence type="ECO:0000313" key="6">
    <source>
        <dbReference type="Proteomes" id="UP000294309"/>
    </source>
</evidence>
<dbReference type="GO" id="GO:0005524">
    <property type="term" value="F:ATP binding"/>
    <property type="evidence" value="ECO:0007669"/>
    <property type="project" value="UniProtKB-KW"/>
</dbReference>
<dbReference type="OrthoDB" id="9776634at2"/>
<proteinExistence type="predicted"/>
<dbReference type="InterPro" id="IPR027417">
    <property type="entry name" value="P-loop_NTPase"/>
</dbReference>
<dbReference type="GO" id="GO:0019136">
    <property type="term" value="F:deoxynucleoside kinase activity"/>
    <property type="evidence" value="ECO:0007669"/>
    <property type="project" value="InterPro"/>
</dbReference>
<dbReference type="GO" id="GO:0005737">
    <property type="term" value="C:cytoplasm"/>
    <property type="evidence" value="ECO:0007669"/>
    <property type="project" value="TreeGrafter"/>
</dbReference>
<dbReference type="Gene3D" id="3.40.50.300">
    <property type="entry name" value="P-loop containing nucleotide triphosphate hydrolases"/>
    <property type="match status" value="1"/>
</dbReference>
<dbReference type="CDD" id="cd01673">
    <property type="entry name" value="dNK"/>
    <property type="match status" value="1"/>
</dbReference>
<dbReference type="Proteomes" id="UP000294309">
    <property type="component" value="Chromosome"/>
</dbReference>
<dbReference type="KEGG" id="sgq:SGLAD_v1c02930"/>
<feature type="binding site" evidence="2">
    <location>
        <position position="31"/>
    </location>
    <ligand>
        <name>substrate</name>
    </ligand>
</feature>
<dbReference type="PIRSF" id="PIRSF000705">
    <property type="entry name" value="DNK"/>
    <property type="match status" value="1"/>
</dbReference>
<feature type="binding site" evidence="2">
    <location>
        <position position="78"/>
    </location>
    <ligand>
        <name>substrate</name>
    </ligand>
</feature>
<feature type="binding site" evidence="3">
    <location>
        <begin position="7"/>
        <end position="15"/>
    </location>
    <ligand>
        <name>ATP</name>
        <dbReference type="ChEBI" id="CHEBI:30616"/>
    </ligand>
</feature>
<keyword evidence="3" id="KW-0067">ATP-binding</keyword>
<feature type="binding site" evidence="2">
    <location>
        <position position="54"/>
    </location>
    <ligand>
        <name>substrate</name>
    </ligand>
</feature>
<evidence type="ECO:0000256" key="1">
    <source>
        <dbReference type="PIRSR" id="PIRSR000705-1"/>
    </source>
</evidence>
<keyword evidence="5" id="KW-0808">Transferase</keyword>
<feature type="binding site" evidence="2">
    <location>
        <position position="83"/>
    </location>
    <ligand>
        <name>substrate</name>
    </ligand>
</feature>
<dbReference type="EMBL" id="CP038013">
    <property type="protein sequence ID" value="QBQ07492.1"/>
    <property type="molecule type" value="Genomic_DNA"/>
</dbReference>
<evidence type="ECO:0000313" key="5">
    <source>
        <dbReference type="EMBL" id="QBQ07492.1"/>
    </source>
</evidence>
<dbReference type="PANTHER" id="PTHR10513">
    <property type="entry name" value="DEOXYNUCLEOSIDE KINASE"/>
    <property type="match status" value="1"/>
</dbReference>
<sequence length="204" mass="24355">MRIAFFGTVGSGKTTLIQRFAKTINHSIVLEPIYDCPYFEKHYEDMKNQAFKIQIYMLSARAKQLIETKNNFNIIFDRTILEDLVFTKTKLDMNYMNKVDYQTYLDLFNTIVLPNLAQTTNFDLVIYLKVSDQKSLERIKARGRKEEIEINEKYWETLNKNYEHFFGYFKKNFNFFVINGNDDNLENKLNKLEKKVSQMLKDNN</sequence>
<dbReference type="InterPro" id="IPR002624">
    <property type="entry name" value="DCK/DGK"/>
</dbReference>
<dbReference type="AlphaFoldDB" id="A0A4P7AH45"/>
<evidence type="ECO:0000259" key="4">
    <source>
        <dbReference type="Pfam" id="PF01712"/>
    </source>
</evidence>
<keyword evidence="6" id="KW-1185">Reference proteome</keyword>
<keyword evidence="3" id="KW-0547">Nucleotide-binding</keyword>
<feature type="active site" description="Proton acceptor" evidence="1">
    <location>
        <position position="77"/>
    </location>
</feature>
<protein>
    <submittedName>
        <fullName evidence="5">Deoxyadenosine/deoxycytidine kinase</fullName>
    </submittedName>
</protein>
<dbReference type="Pfam" id="PF01712">
    <property type="entry name" value="dNK"/>
    <property type="match status" value="1"/>
</dbReference>
<dbReference type="PANTHER" id="PTHR10513:SF35">
    <property type="entry name" value="DEOXYADENOSINE KINASE"/>
    <property type="match status" value="1"/>
</dbReference>
<gene>
    <name evidence="5" type="primary">dck</name>
    <name evidence="5" type="ORF">SGLAD_v1c02930</name>
</gene>
<reference evidence="5 6" key="1">
    <citation type="submission" date="2019-03" db="EMBL/GenBank/DDBJ databases">
        <title>Complete genome sequence of Spiroplasma gladiatoris TG-1 (DSM 22552).</title>
        <authorList>
            <person name="Lin Y.-C."/>
            <person name="Chou L."/>
            <person name="Kuo C.-H."/>
        </authorList>
    </citation>
    <scope>NUCLEOTIDE SEQUENCE [LARGE SCALE GENOMIC DNA]</scope>
    <source>
        <strain evidence="5 6">TG-1</strain>
    </source>
</reference>